<evidence type="ECO:0000313" key="3">
    <source>
        <dbReference type="Proteomes" id="UP001066276"/>
    </source>
</evidence>
<evidence type="ECO:0000313" key="2">
    <source>
        <dbReference type="EMBL" id="KAJ1173817.1"/>
    </source>
</evidence>
<gene>
    <name evidence="2" type="ORF">NDU88_005643</name>
</gene>
<dbReference type="Proteomes" id="UP001066276">
    <property type="component" value="Chromosome 4_1"/>
</dbReference>
<reference evidence="2" key="1">
    <citation type="journal article" date="2022" name="bioRxiv">
        <title>Sequencing and chromosome-scale assembly of the giantPleurodeles waltlgenome.</title>
        <authorList>
            <person name="Brown T."/>
            <person name="Elewa A."/>
            <person name="Iarovenko S."/>
            <person name="Subramanian E."/>
            <person name="Araus A.J."/>
            <person name="Petzold A."/>
            <person name="Susuki M."/>
            <person name="Suzuki K.-i.T."/>
            <person name="Hayashi T."/>
            <person name="Toyoda A."/>
            <person name="Oliveira C."/>
            <person name="Osipova E."/>
            <person name="Leigh N.D."/>
            <person name="Simon A."/>
            <person name="Yun M.H."/>
        </authorList>
    </citation>
    <scope>NUCLEOTIDE SEQUENCE</scope>
    <source>
        <strain evidence="2">20211129_DDA</strain>
        <tissue evidence="2">Liver</tissue>
    </source>
</reference>
<protein>
    <submittedName>
        <fullName evidence="2">Uncharacterized protein</fullName>
    </submittedName>
</protein>
<keyword evidence="3" id="KW-1185">Reference proteome</keyword>
<dbReference type="AlphaFoldDB" id="A0AAV7TBC9"/>
<evidence type="ECO:0000256" key="1">
    <source>
        <dbReference type="SAM" id="MobiDB-lite"/>
    </source>
</evidence>
<dbReference type="EMBL" id="JANPWB010000007">
    <property type="protein sequence ID" value="KAJ1173817.1"/>
    <property type="molecule type" value="Genomic_DNA"/>
</dbReference>
<organism evidence="2 3">
    <name type="scientific">Pleurodeles waltl</name>
    <name type="common">Iberian ribbed newt</name>
    <dbReference type="NCBI Taxonomy" id="8319"/>
    <lineage>
        <taxon>Eukaryota</taxon>
        <taxon>Metazoa</taxon>
        <taxon>Chordata</taxon>
        <taxon>Craniata</taxon>
        <taxon>Vertebrata</taxon>
        <taxon>Euteleostomi</taxon>
        <taxon>Amphibia</taxon>
        <taxon>Batrachia</taxon>
        <taxon>Caudata</taxon>
        <taxon>Salamandroidea</taxon>
        <taxon>Salamandridae</taxon>
        <taxon>Pleurodelinae</taxon>
        <taxon>Pleurodeles</taxon>
    </lineage>
</organism>
<name>A0AAV7TBC9_PLEWA</name>
<comment type="caution">
    <text evidence="2">The sequence shown here is derived from an EMBL/GenBank/DDBJ whole genome shotgun (WGS) entry which is preliminary data.</text>
</comment>
<sequence>MVVAAPSVGDEGKTWRTPPRLKESPVGAVRAEAAVLILRRWKVSPRVRRDSRARRLNPLDCIVARRRVPGIDSHTAWTWVARL</sequence>
<accession>A0AAV7TBC9</accession>
<proteinExistence type="predicted"/>
<feature type="region of interest" description="Disordered" evidence="1">
    <location>
        <begin position="1"/>
        <end position="23"/>
    </location>
</feature>